<dbReference type="InterPro" id="IPR007529">
    <property type="entry name" value="Znf_HIT"/>
</dbReference>
<proteinExistence type="inferred from homology"/>
<dbReference type="GO" id="GO:0000492">
    <property type="term" value="P:box C/D snoRNP assembly"/>
    <property type="evidence" value="ECO:0007669"/>
    <property type="project" value="TreeGrafter"/>
</dbReference>
<evidence type="ECO:0000256" key="8">
    <source>
        <dbReference type="SAM" id="MobiDB-lite"/>
    </source>
</evidence>
<protein>
    <recommendedName>
        <fullName evidence="9">HIT-type domain-containing protein</fullName>
    </recommendedName>
</protein>
<evidence type="ECO:0000256" key="5">
    <source>
        <dbReference type="ARBA" id="ARBA00049598"/>
    </source>
</evidence>
<feature type="compositionally biased region" description="Acidic residues" evidence="8">
    <location>
        <begin position="407"/>
        <end position="421"/>
    </location>
</feature>
<dbReference type="PANTHER" id="PTHR13483:SF3">
    <property type="entry name" value="BOX C_D SNORNA PROTEIN 1"/>
    <property type="match status" value="1"/>
</dbReference>
<feature type="domain" description="HIT-type" evidence="9">
    <location>
        <begin position="25"/>
        <end position="59"/>
    </location>
</feature>
<organism evidence="10 11">
    <name type="scientific">Schizophyllum amplum</name>
    <dbReference type="NCBI Taxonomy" id="97359"/>
    <lineage>
        <taxon>Eukaryota</taxon>
        <taxon>Fungi</taxon>
        <taxon>Dikarya</taxon>
        <taxon>Basidiomycota</taxon>
        <taxon>Agaricomycotina</taxon>
        <taxon>Agaricomycetes</taxon>
        <taxon>Agaricomycetidae</taxon>
        <taxon>Agaricales</taxon>
        <taxon>Schizophyllaceae</taxon>
        <taxon>Schizophyllum</taxon>
    </lineage>
</organism>
<keyword evidence="11" id="KW-1185">Reference proteome</keyword>
<dbReference type="GO" id="GO:0070761">
    <property type="term" value="C:pre-snoRNP complex"/>
    <property type="evidence" value="ECO:0007669"/>
    <property type="project" value="TreeGrafter"/>
</dbReference>
<comment type="function">
    <text evidence="5">Required for box C/D snoRNAs accumulation involved in snoRNA processing, snoRNA transport to the nucleolus and ribosome biogenesis.</text>
</comment>
<dbReference type="Proteomes" id="UP000320762">
    <property type="component" value="Unassembled WGS sequence"/>
</dbReference>
<dbReference type="InterPro" id="IPR051639">
    <property type="entry name" value="BCD1"/>
</dbReference>
<evidence type="ECO:0000313" key="10">
    <source>
        <dbReference type="EMBL" id="TRM68437.1"/>
    </source>
</evidence>
<feature type="compositionally biased region" description="Acidic residues" evidence="8">
    <location>
        <begin position="370"/>
        <end position="385"/>
    </location>
</feature>
<dbReference type="EMBL" id="VDMD01000002">
    <property type="protein sequence ID" value="TRM68437.1"/>
    <property type="molecule type" value="Genomic_DNA"/>
</dbReference>
<evidence type="ECO:0000256" key="4">
    <source>
        <dbReference type="ARBA" id="ARBA00022833"/>
    </source>
</evidence>
<name>A0A550CUH3_9AGAR</name>
<evidence type="ECO:0000256" key="2">
    <source>
        <dbReference type="ARBA" id="ARBA00022723"/>
    </source>
</evidence>
<sequence length="421" mass="46417">MDNSSASTLRAAQSSGLQENKTQPCAICKQKTAIYTCPRCSLKSCSLPCSTSHKTSTGCSGERDRSKYVPLKEYGYGTLMDDYTFLEDVGRHVGQWGKEIVKGGLNAVPTTGVARGMARTRGGAARRPGGRQSVKRDTLKAQLEAHDIDVDFLPSGMERKKLNQSTWDFKNQTAFLTVEFKYHHEKESYSVLCHRNRADATLLSILQSAAKLRKGAPNWLESTFPVDLHSSAPPPFTTTLYDPTHSAHHKLDVHQKLLHLLRDKRIVEFPTIELWSGDTFSGHVIVRGPGDGDVVQIRRQWKDVQPYRPPRPVKKRKVGDGKALNILGTYGSDSEDSAEEETKQGVLHVLGDYEDEDSDVATGGNSAENNEADSVADDSDDGEVEVDPQVLEQLLQAARVSGSWKDEDGDVGGLSEEEVLY</sequence>
<dbReference type="GO" id="GO:0005634">
    <property type="term" value="C:nucleus"/>
    <property type="evidence" value="ECO:0007669"/>
    <property type="project" value="TreeGrafter"/>
</dbReference>
<evidence type="ECO:0000256" key="6">
    <source>
        <dbReference type="ARBA" id="ARBA00049654"/>
    </source>
</evidence>
<dbReference type="PANTHER" id="PTHR13483">
    <property type="entry name" value="BOX C_D SNORNA PROTEIN 1-RELATED"/>
    <property type="match status" value="1"/>
</dbReference>
<keyword evidence="2" id="KW-0479">Metal-binding</keyword>
<dbReference type="Pfam" id="PF25790">
    <property type="entry name" value="BCD1"/>
    <property type="match status" value="1"/>
</dbReference>
<dbReference type="PROSITE" id="PS51083">
    <property type="entry name" value="ZF_HIT"/>
    <property type="match status" value="1"/>
</dbReference>
<reference evidence="10 11" key="1">
    <citation type="journal article" date="2019" name="New Phytol.">
        <title>Comparative genomics reveals unique wood-decay strategies and fruiting body development in the Schizophyllaceae.</title>
        <authorList>
            <person name="Almasi E."/>
            <person name="Sahu N."/>
            <person name="Krizsan K."/>
            <person name="Balint B."/>
            <person name="Kovacs G.M."/>
            <person name="Kiss B."/>
            <person name="Cseklye J."/>
            <person name="Drula E."/>
            <person name="Henrissat B."/>
            <person name="Nagy I."/>
            <person name="Chovatia M."/>
            <person name="Adam C."/>
            <person name="LaButti K."/>
            <person name="Lipzen A."/>
            <person name="Riley R."/>
            <person name="Grigoriev I.V."/>
            <person name="Nagy L.G."/>
        </authorList>
    </citation>
    <scope>NUCLEOTIDE SEQUENCE [LARGE SCALE GENOMIC DNA]</scope>
    <source>
        <strain evidence="10 11">NL-1724</strain>
    </source>
</reference>
<feature type="region of interest" description="Disordered" evidence="8">
    <location>
        <begin position="398"/>
        <end position="421"/>
    </location>
</feature>
<evidence type="ECO:0000256" key="1">
    <source>
        <dbReference type="ARBA" id="ARBA00022553"/>
    </source>
</evidence>
<evidence type="ECO:0000313" key="11">
    <source>
        <dbReference type="Proteomes" id="UP000320762"/>
    </source>
</evidence>
<dbReference type="CDD" id="cd23023">
    <property type="entry name" value="zf-HIT_BCD1"/>
    <property type="match status" value="1"/>
</dbReference>
<dbReference type="SUPFAM" id="SSF144232">
    <property type="entry name" value="HIT/MYND zinc finger-like"/>
    <property type="match status" value="1"/>
</dbReference>
<evidence type="ECO:0000256" key="7">
    <source>
        <dbReference type="PROSITE-ProRule" id="PRU00453"/>
    </source>
</evidence>
<dbReference type="Gene3D" id="3.30.60.190">
    <property type="match status" value="1"/>
</dbReference>
<keyword evidence="1" id="KW-0597">Phosphoprotein</keyword>
<keyword evidence="3 7" id="KW-0863">Zinc-finger</keyword>
<gene>
    <name evidence="10" type="ORF">BD626DRAFT_481730</name>
</gene>
<comment type="similarity">
    <text evidence="6">Belongs to the BCD1 family.</text>
</comment>
<accession>A0A550CUH3</accession>
<dbReference type="STRING" id="97359.A0A550CUH3"/>
<dbReference type="GO" id="GO:0048254">
    <property type="term" value="P:snoRNA localization"/>
    <property type="evidence" value="ECO:0007669"/>
    <property type="project" value="TreeGrafter"/>
</dbReference>
<keyword evidence="4" id="KW-0862">Zinc</keyword>
<dbReference type="GO" id="GO:0008270">
    <property type="term" value="F:zinc ion binding"/>
    <property type="evidence" value="ECO:0007669"/>
    <property type="project" value="UniProtKB-UniRule"/>
</dbReference>
<evidence type="ECO:0000256" key="3">
    <source>
        <dbReference type="ARBA" id="ARBA00022771"/>
    </source>
</evidence>
<dbReference type="Pfam" id="PF04438">
    <property type="entry name" value="zf-HIT"/>
    <property type="match status" value="1"/>
</dbReference>
<comment type="caution">
    <text evidence="10">The sequence shown here is derived from an EMBL/GenBank/DDBJ whole genome shotgun (WGS) entry which is preliminary data.</text>
</comment>
<evidence type="ECO:0000259" key="9">
    <source>
        <dbReference type="PROSITE" id="PS51083"/>
    </source>
</evidence>
<dbReference type="AlphaFoldDB" id="A0A550CUH3"/>
<dbReference type="OrthoDB" id="272357at2759"/>
<feature type="region of interest" description="Disordered" evidence="8">
    <location>
        <begin position="356"/>
        <end position="385"/>
    </location>
</feature>
<dbReference type="GO" id="GO:0000463">
    <property type="term" value="P:maturation of LSU-rRNA from tricistronic rRNA transcript (SSU-rRNA, 5.8S rRNA, LSU-rRNA)"/>
    <property type="evidence" value="ECO:0007669"/>
    <property type="project" value="TreeGrafter"/>
</dbReference>
<dbReference type="InterPro" id="IPR057721">
    <property type="entry name" value="BCD1_alpha/beta"/>
</dbReference>